<proteinExistence type="predicted"/>
<dbReference type="KEGG" id="rbg:BG454_02260"/>
<evidence type="ECO:0000256" key="4">
    <source>
        <dbReference type="SAM" id="SignalP"/>
    </source>
</evidence>
<keyword evidence="6" id="KW-1185">Reference proteome</keyword>
<reference evidence="5 6" key="1">
    <citation type="submission" date="2017-11" db="EMBL/GenBank/DDBJ databases">
        <title>Revised Sequence and Annotation of the Rhodobaca barguzinensis strain alga05 Genome.</title>
        <authorList>
            <person name="Kopejtka K."/>
            <person name="Tomasch J.M."/>
            <person name="Bunk B."/>
            <person name="Koblizek M."/>
        </authorList>
    </citation>
    <scope>NUCLEOTIDE SEQUENCE [LARGE SCALE GENOMIC DNA]</scope>
    <source>
        <strain evidence="6">alga05</strain>
    </source>
</reference>
<name>A0A2K8KA96_9RHOB</name>
<dbReference type="AlphaFoldDB" id="A0A2K8KA96"/>
<evidence type="ECO:0000256" key="3">
    <source>
        <dbReference type="ARBA" id="ARBA00022764"/>
    </source>
</evidence>
<sequence>MRSITSTSLAALVLGLGLSAASAQTIRFGHVDPAEWTSSKKGAAAEVFKMLVEGESDLTVELFPAGSLGNENELIEQAQEGLTQVVMVSGAMSRVCRAAQVLDVPFTFADATVAWSVLDGPFGDELAEHCLEESGLRTLAYGETGVRHFTNNTREVRNPSDMEGLKFRVQPIPLYVEMVNALGAEPTPVPWTEVPNALATGLVDGQENPVGVIYGNNLHQLQKHLTLSGHVYATDFLVINDEFFQSLSEQEQAVVARAATVAGTVGRAIQQFNSAQGLSAMASEGVTVYAPTAEELGQFRELAQPAVLEWLREELGDDAEWIDRLQAALDS</sequence>
<dbReference type="InterPro" id="IPR038404">
    <property type="entry name" value="TRAP_DctP_sf"/>
</dbReference>
<accession>A0A2K8KA96</accession>
<evidence type="ECO:0000256" key="1">
    <source>
        <dbReference type="ARBA" id="ARBA00004418"/>
    </source>
</evidence>
<dbReference type="Pfam" id="PF03480">
    <property type="entry name" value="DctP"/>
    <property type="match status" value="1"/>
</dbReference>
<dbReference type="InterPro" id="IPR004682">
    <property type="entry name" value="TRAP_DctP"/>
</dbReference>
<feature type="signal peptide" evidence="4">
    <location>
        <begin position="1"/>
        <end position="23"/>
    </location>
</feature>
<evidence type="ECO:0000313" key="5">
    <source>
        <dbReference type="EMBL" id="ATX64803.1"/>
    </source>
</evidence>
<dbReference type="InterPro" id="IPR018389">
    <property type="entry name" value="DctP_fam"/>
</dbReference>
<dbReference type="Proteomes" id="UP000228948">
    <property type="component" value="Chromosome"/>
</dbReference>
<feature type="chain" id="PRO_5014642348" evidence="4">
    <location>
        <begin position="24"/>
        <end position="331"/>
    </location>
</feature>
<dbReference type="NCBIfam" id="NF037995">
    <property type="entry name" value="TRAP_S1"/>
    <property type="match status" value="1"/>
</dbReference>
<organism evidence="5 6">
    <name type="scientific">Roseinatronobacter bogoriensis subsp. barguzinensis</name>
    <dbReference type="NCBI Taxonomy" id="441209"/>
    <lineage>
        <taxon>Bacteria</taxon>
        <taxon>Pseudomonadati</taxon>
        <taxon>Pseudomonadota</taxon>
        <taxon>Alphaproteobacteria</taxon>
        <taxon>Rhodobacterales</taxon>
        <taxon>Paracoccaceae</taxon>
        <taxon>Roseinatronobacter</taxon>
    </lineage>
</organism>
<dbReference type="GO" id="GO:0055085">
    <property type="term" value="P:transmembrane transport"/>
    <property type="evidence" value="ECO:0007669"/>
    <property type="project" value="InterPro"/>
</dbReference>
<dbReference type="OrthoDB" id="8673861at2"/>
<dbReference type="Gene3D" id="3.40.190.170">
    <property type="entry name" value="Bacterial extracellular solute-binding protein, family 7"/>
    <property type="match status" value="1"/>
</dbReference>
<dbReference type="GO" id="GO:0030288">
    <property type="term" value="C:outer membrane-bounded periplasmic space"/>
    <property type="evidence" value="ECO:0007669"/>
    <property type="project" value="InterPro"/>
</dbReference>
<keyword evidence="2 4" id="KW-0732">Signal</keyword>
<protein>
    <submittedName>
        <fullName evidence="5">C4-dicarboxylate ABC transporter substrate-binding protein</fullName>
    </submittedName>
</protein>
<dbReference type="GO" id="GO:0030246">
    <property type="term" value="F:carbohydrate binding"/>
    <property type="evidence" value="ECO:0007669"/>
    <property type="project" value="TreeGrafter"/>
</dbReference>
<comment type="subcellular location">
    <subcellularLocation>
        <location evidence="1">Periplasm</location>
    </subcellularLocation>
</comment>
<dbReference type="NCBIfam" id="TIGR00787">
    <property type="entry name" value="dctP"/>
    <property type="match status" value="1"/>
</dbReference>
<dbReference type="STRING" id="441209.GCA_001870665_00774"/>
<evidence type="ECO:0000256" key="2">
    <source>
        <dbReference type="ARBA" id="ARBA00022729"/>
    </source>
</evidence>
<gene>
    <name evidence="5" type="ORF">BG454_02260</name>
</gene>
<keyword evidence="3" id="KW-0574">Periplasm</keyword>
<evidence type="ECO:0000313" key="6">
    <source>
        <dbReference type="Proteomes" id="UP000228948"/>
    </source>
</evidence>
<dbReference type="PIRSF" id="PIRSF006470">
    <property type="entry name" value="DctB"/>
    <property type="match status" value="1"/>
</dbReference>
<dbReference type="PANTHER" id="PTHR33376">
    <property type="match status" value="1"/>
</dbReference>
<dbReference type="PANTHER" id="PTHR33376:SF18">
    <property type="entry name" value="2,3-DIKETO-L-GULONATE-BINDING PERIPLASMIC PROTEIN YIAO"/>
    <property type="match status" value="1"/>
</dbReference>
<dbReference type="EMBL" id="CP024899">
    <property type="protein sequence ID" value="ATX64803.1"/>
    <property type="molecule type" value="Genomic_DNA"/>
</dbReference>
<dbReference type="RefSeq" id="WP_071479872.1">
    <property type="nucleotide sequence ID" value="NZ_CP024899.1"/>
</dbReference>